<dbReference type="InterPro" id="IPR005828">
    <property type="entry name" value="MFS_sugar_transport-like"/>
</dbReference>
<feature type="transmembrane region" description="Helical" evidence="7">
    <location>
        <begin position="390"/>
        <end position="413"/>
    </location>
</feature>
<dbReference type="InterPro" id="IPR036259">
    <property type="entry name" value="MFS_trans_sf"/>
</dbReference>
<dbReference type="GO" id="GO:0022857">
    <property type="term" value="F:transmembrane transporter activity"/>
    <property type="evidence" value="ECO:0007669"/>
    <property type="project" value="InterPro"/>
</dbReference>
<feature type="transmembrane region" description="Helical" evidence="7">
    <location>
        <begin position="205"/>
        <end position="228"/>
    </location>
</feature>
<evidence type="ECO:0000313" key="9">
    <source>
        <dbReference type="EMBL" id="KIW49584.1"/>
    </source>
</evidence>
<gene>
    <name evidence="9" type="ORF">PV05_11252</name>
</gene>
<evidence type="ECO:0000256" key="1">
    <source>
        <dbReference type="ARBA" id="ARBA00004141"/>
    </source>
</evidence>
<comment type="similarity">
    <text evidence="2">Belongs to the major facilitator superfamily. Sugar transporter (TC 2.A.1.1) family.</text>
</comment>
<proteinExistence type="inferred from homology"/>
<keyword evidence="10" id="KW-1185">Reference proteome</keyword>
<dbReference type="AlphaFoldDB" id="A0A0D2EP52"/>
<keyword evidence="3" id="KW-0813">Transport</keyword>
<dbReference type="InterPro" id="IPR050814">
    <property type="entry name" value="Myo-inositol_Transporter"/>
</dbReference>
<dbReference type="EMBL" id="KN847323">
    <property type="protein sequence ID" value="KIW49584.1"/>
    <property type="molecule type" value="Genomic_DNA"/>
</dbReference>
<evidence type="ECO:0000313" key="10">
    <source>
        <dbReference type="Proteomes" id="UP000054342"/>
    </source>
</evidence>
<dbReference type="RefSeq" id="XP_013310168.1">
    <property type="nucleotide sequence ID" value="XM_013454714.1"/>
</dbReference>
<feature type="transmembrane region" description="Helical" evidence="7">
    <location>
        <begin position="419"/>
        <end position="442"/>
    </location>
</feature>
<comment type="subcellular location">
    <subcellularLocation>
        <location evidence="1">Membrane</location>
        <topology evidence="1">Multi-pass membrane protein</topology>
    </subcellularLocation>
</comment>
<dbReference type="PROSITE" id="PS00217">
    <property type="entry name" value="SUGAR_TRANSPORT_2"/>
    <property type="match status" value="1"/>
</dbReference>
<evidence type="ECO:0000256" key="5">
    <source>
        <dbReference type="ARBA" id="ARBA00022989"/>
    </source>
</evidence>
<dbReference type="OrthoDB" id="5290825at2759"/>
<dbReference type="SUPFAM" id="SSF103473">
    <property type="entry name" value="MFS general substrate transporter"/>
    <property type="match status" value="1"/>
</dbReference>
<dbReference type="PROSITE" id="PS50850">
    <property type="entry name" value="MFS"/>
    <property type="match status" value="1"/>
</dbReference>
<reference evidence="9 10" key="1">
    <citation type="submission" date="2015-01" db="EMBL/GenBank/DDBJ databases">
        <title>The Genome Sequence of Exophiala xenobiotica CBS118157.</title>
        <authorList>
            <consortium name="The Broad Institute Genomics Platform"/>
            <person name="Cuomo C."/>
            <person name="de Hoog S."/>
            <person name="Gorbushina A."/>
            <person name="Stielow B."/>
            <person name="Teixiera M."/>
            <person name="Abouelleil A."/>
            <person name="Chapman S.B."/>
            <person name="Priest M."/>
            <person name="Young S.K."/>
            <person name="Wortman J."/>
            <person name="Nusbaum C."/>
            <person name="Birren B."/>
        </authorList>
    </citation>
    <scope>NUCLEOTIDE SEQUENCE [LARGE SCALE GENOMIC DNA]</scope>
    <source>
        <strain evidence="9 10">CBS 118157</strain>
    </source>
</reference>
<dbReference type="InterPro" id="IPR005829">
    <property type="entry name" value="Sugar_transporter_CS"/>
</dbReference>
<organism evidence="9 10">
    <name type="scientific">Exophiala xenobiotica</name>
    <dbReference type="NCBI Taxonomy" id="348802"/>
    <lineage>
        <taxon>Eukaryota</taxon>
        <taxon>Fungi</taxon>
        <taxon>Dikarya</taxon>
        <taxon>Ascomycota</taxon>
        <taxon>Pezizomycotina</taxon>
        <taxon>Eurotiomycetes</taxon>
        <taxon>Chaetothyriomycetidae</taxon>
        <taxon>Chaetothyriales</taxon>
        <taxon>Herpotrichiellaceae</taxon>
        <taxon>Exophiala</taxon>
    </lineage>
</organism>
<dbReference type="STRING" id="348802.A0A0D2EP52"/>
<keyword evidence="6 7" id="KW-0472">Membrane</keyword>
<dbReference type="Proteomes" id="UP000054342">
    <property type="component" value="Unassembled WGS sequence"/>
</dbReference>
<evidence type="ECO:0000256" key="3">
    <source>
        <dbReference type="ARBA" id="ARBA00022448"/>
    </source>
</evidence>
<dbReference type="GeneID" id="25333160"/>
<keyword evidence="5 7" id="KW-1133">Transmembrane helix</keyword>
<name>A0A0D2EP52_9EURO</name>
<dbReference type="PANTHER" id="PTHR48020">
    <property type="entry name" value="PROTON MYO-INOSITOL COTRANSPORTER"/>
    <property type="match status" value="1"/>
</dbReference>
<evidence type="ECO:0000256" key="4">
    <source>
        <dbReference type="ARBA" id="ARBA00022692"/>
    </source>
</evidence>
<dbReference type="Gene3D" id="1.20.1250.20">
    <property type="entry name" value="MFS general substrate transporter like domains"/>
    <property type="match status" value="1"/>
</dbReference>
<feature type="transmembrane region" description="Helical" evidence="7">
    <location>
        <begin position="174"/>
        <end position="193"/>
    </location>
</feature>
<feature type="domain" description="Major facilitator superfamily (MFS) profile" evidence="8">
    <location>
        <begin position="121"/>
        <end position="482"/>
    </location>
</feature>
<evidence type="ECO:0000256" key="6">
    <source>
        <dbReference type="ARBA" id="ARBA00023136"/>
    </source>
</evidence>
<evidence type="ECO:0000256" key="2">
    <source>
        <dbReference type="ARBA" id="ARBA00010992"/>
    </source>
</evidence>
<dbReference type="PANTHER" id="PTHR48020:SF4">
    <property type="entry name" value="SYMPORT, PUTATIVE (AFU_ORTHOLOGUE AFUA_3G11790)-RELATED"/>
    <property type="match status" value="1"/>
</dbReference>
<evidence type="ECO:0000256" key="7">
    <source>
        <dbReference type="SAM" id="Phobius"/>
    </source>
</evidence>
<dbReference type="HOGENOM" id="CLU_001265_43_0_1"/>
<dbReference type="GO" id="GO:0016020">
    <property type="term" value="C:membrane"/>
    <property type="evidence" value="ECO:0007669"/>
    <property type="project" value="UniProtKB-SubCell"/>
</dbReference>
<evidence type="ECO:0000259" key="8">
    <source>
        <dbReference type="PROSITE" id="PS50850"/>
    </source>
</evidence>
<accession>A0A0D2EP52</accession>
<dbReference type="Pfam" id="PF00083">
    <property type="entry name" value="Sugar_tr"/>
    <property type="match status" value="1"/>
</dbReference>
<dbReference type="InterPro" id="IPR020846">
    <property type="entry name" value="MFS_dom"/>
</dbReference>
<protein>
    <recommendedName>
        <fullName evidence="8">Major facilitator superfamily (MFS) profile domain-containing protein</fullName>
    </recommendedName>
</protein>
<sequence length="482" mass="52065">MADKIGRNELAGSVVEKGGLDHVEIGSEHMDETVSGRADGIESLIQNPLAHRSVDQVSRDVEVFASTHGLTSITPILIKGALIARDPPVFTEVPNLTARETEAIRNEVPHKWRQPAGLYLSIAVCSIGAAVQGWDQTGPNGANLSFPDALGIPVGPTVPDSDLPNPNAARNQRIQGVINAAPYIGAAFIGCWVSDPLNSYFGRRGAIFITAIFCCLPAIGSALSQTWVQLLVTRLLLGIGMGLKGSITSVFCAENSPTSIRGSLASSWFVWNCFGIFLGTCANLAVKDTGNISWRLQLGSDFVPTVPLAIGIYFCPESPRWYLKEGRVDKAFKSMLRLRNTELQAARDLYYTYAQLEVERALVRQDGNYFTRFAQLFTVPRVRRATTGAFVVMFAQQICGINMVAFHSGTIFVEAGSSIKVALAATCGFGLIAFLFAWVTVFNIDSFGAGRFCWRHSLTHSGLFLPPAVASGFPRKAGLTLG</sequence>
<feature type="transmembrane region" description="Helical" evidence="7">
    <location>
        <begin position="268"/>
        <end position="286"/>
    </location>
</feature>
<keyword evidence="4 7" id="KW-0812">Transmembrane</keyword>